<dbReference type="EMBL" id="CAIJDO010000138">
    <property type="protein sequence ID" value="CAD0004828.1"/>
    <property type="molecule type" value="Genomic_DNA"/>
</dbReference>
<evidence type="ECO:0000313" key="4">
    <source>
        <dbReference type="Proteomes" id="UP000556700"/>
    </source>
</evidence>
<comment type="caution">
    <text evidence="3">The sequence shown here is derived from an EMBL/GenBank/DDBJ whole genome shotgun (WGS) entry which is preliminary data.</text>
</comment>
<reference evidence="3 4" key="1">
    <citation type="submission" date="2020-06" db="EMBL/GenBank/DDBJ databases">
        <authorList>
            <person name="Criscuolo A."/>
        </authorList>
    </citation>
    <scope>NUCLEOTIDE SEQUENCE [LARGE SCALE GENOMIC DNA]</scope>
    <source>
        <strain evidence="4">CIP 110025</strain>
    </source>
</reference>
<dbReference type="Pfam" id="PF04397">
    <property type="entry name" value="LytTR"/>
    <property type="match status" value="1"/>
</dbReference>
<name>A0A6V6YZ64_9FLAO</name>
<accession>A0A6V6YZ64</accession>
<dbReference type="AlphaFoldDB" id="A0A6V6YZ64"/>
<feature type="transmembrane region" description="Helical" evidence="1">
    <location>
        <begin position="84"/>
        <end position="112"/>
    </location>
</feature>
<feature type="transmembrane region" description="Helical" evidence="1">
    <location>
        <begin position="12"/>
        <end position="31"/>
    </location>
</feature>
<feature type="domain" description="HTH LytTR-type" evidence="2">
    <location>
        <begin position="169"/>
        <end position="275"/>
    </location>
</feature>
<dbReference type="GO" id="GO:0003677">
    <property type="term" value="F:DNA binding"/>
    <property type="evidence" value="ECO:0007669"/>
    <property type="project" value="InterPro"/>
</dbReference>
<keyword evidence="1" id="KW-0812">Transmembrane</keyword>
<proteinExistence type="predicted"/>
<keyword evidence="1" id="KW-0472">Membrane</keyword>
<keyword evidence="4" id="KW-1185">Reference proteome</keyword>
<gene>
    <name evidence="3" type="ORF">FLACHUCJ7_02046</name>
</gene>
<protein>
    <recommendedName>
        <fullName evidence="2">HTH LytTR-type domain-containing protein</fullName>
    </recommendedName>
</protein>
<evidence type="ECO:0000259" key="2">
    <source>
        <dbReference type="PROSITE" id="PS50930"/>
    </source>
</evidence>
<sequence>MKSEVSKVTYKDRILWIAFYPLSAISFLFFANDNPIAKLIRLPSFFTDLVFALLITFSTGLYVRQIILYFDKKHPWQEHLKTRLWLQALYGILVPLLVAMILEVLYLIAININFANSSILHLELPLAFLLLLLVNSFYVGVYLFQNKKTEIITVEKIITLENKATIPYFVVHKGFNELKIETTDCAFIKSHEKLLWLYTFDNEVFRLDGTLEEWEKKLESSFFRINRQYLTSAEAIQAVIATETRKLKVDFVIPVNDAVYISKTNTSDFRKWWKK</sequence>
<feature type="transmembrane region" description="Helical" evidence="1">
    <location>
        <begin position="124"/>
        <end position="144"/>
    </location>
</feature>
<evidence type="ECO:0000256" key="1">
    <source>
        <dbReference type="SAM" id="Phobius"/>
    </source>
</evidence>
<dbReference type="PROSITE" id="PS50930">
    <property type="entry name" value="HTH_LYTTR"/>
    <property type="match status" value="1"/>
</dbReference>
<dbReference type="InterPro" id="IPR007492">
    <property type="entry name" value="LytTR_DNA-bd_dom"/>
</dbReference>
<dbReference type="SMART" id="SM00850">
    <property type="entry name" value="LytTR"/>
    <property type="match status" value="1"/>
</dbReference>
<dbReference type="Proteomes" id="UP000556700">
    <property type="component" value="Unassembled WGS sequence"/>
</dbReference>
<dbReference type="Gene3D" id="2.40.50.1020">
    <property type="entry name" value="LytTr DNA-binding domain"/>
    <property type="match status" value="1"/>
</dbReference>
<keyword evidence="1" id="KW-1133">Transmembrane helix</keyword>
<feature type="transmembrane region" description="Helical" evidence="1">
    <location>
        <begin position="43"/>
        <end position="63"/>
    </location>
</feature>
<dbReference type="RefSeq" id="WP_031457130.1">
    <property type="nucleotide sequence ID" value="NZ_CAIJDO010000138.1"/>
</dbReference>
<evidence type="ECO:0000313" key="3">
    <source>
        <dbReference type="EMBL" id="CAD0004828.1"/>
    </source>
</evidence>
<organism evidence="3 4">
    <name type="scientific">Flavobacterium chungangense</name>
    <dbReference type="NCBI Taxonomy" id="554283"/>
    <lineage>
        <taxon>Bacteria</taxon>
        <taxon>Pseudomonadati</taxon>
        <taxon>Bacteroidota</taxon>
        <taxon>Flavobacteriia</taxon>
        <taxon>Flavobacteriales</taxon>
        <taxon>Flavobacteriaceae</taxon>
        <taxon>Flavobacterium</taxon>
    </lineage>
</organism>